<evidence type="ECO:0000256" key="6">
    <source>
        <dbReference type="ARBA" id="ARBA00022989"/>
    </source>
</evidence>
<evidence type="ECO:0000313" key="10">
    <source>
        <dbReference type="Proteomes" id="UP000824002"/>
    </source>
</evidence>
<feature type="transmembrane region" description="Helical" evidence="8">
    <location>
        <begin position="240"/>
        <end position="259"/>
    </location>
</feature>
<feature type="transmembrane region" description="Helical" evidence="8">
    <location>
        <begin position="7"/>
        <end position="25"/>
    </location>
</feature>
<comment type="caution">
    <text evidence="9">The sequence shown here is derived from an EMBL/GenBank/DDBJ whole genome shotgun (WGS) entry which is preliminary data.</text>
</comment>
<keyword evidence="4" id="KW-1003">Cell membrane</keyword>
<feature type="transmembrane region" description="Helical" evidence="8">
    <location>
        <begin position="31"/>
        <end position="55"/>
    </location>
</feature>
<keyword evidence="7 8" id="KW-0472">Membrane</keyword>
<evidence type="ECO:0000256" key="3">
    <source>
        <dbReference type="ARBA" id="ARBA00022448"/>
    </source>
</evidence>
<accession>A0A9D1FMM1</accession>
<feature type="transmembrane region" description="Helical" evidence="8">
    <location>
        <begin position="86"/>
        <end position="104"/>
    </location>
</feature>
<feature type="transmembrane region" description="Helical" evidence="8">
    <location>
        <begin position="265"/>
        <end position="292"/>
    </location>
</feature>
<dbReference type="AlphaFoldDB" id="A0A9D1FMM1"/>
<evidence type="ECO:0000256" key="2">
    <source>
        <dbReference type="ARBA" id="ARBA00009773"/>
    </source>
</evidence>
<dbReference type="EMBL" id="DVJP01000044">
    <property type="protein sequence ID" value="HIS76504.1"/>
    <property type="molecule type" value="Genomic_DNA"/>
</dbReference>
<feature type="transmembrane region" description="Helical" evidence="8">
    <location>
        <begin position="173"/>
        <end position="196"/>
    </location>
</feature>
<evidence type="ECO:0000313" key="9">
    <source>
        <dbReference type="EMBL" id="HIS76504.1"/>
    </source>
</evidence>
<comment type="subcellular location">
    <subcellularLocation>
        <location evidence="1">Cell membrane</location>
        <topology evidence="1">Multi-pass membrane protein</topology>
    </subcellularLocation>
</comment>
<proteinExistence type="inferred from homology"/>
<dbReference type="PANTHER" id="PTHR21716:SF53">
    <property type="entry name" value="PERMEASE PERM-RELATED"/>
    <property type="match status" value="1"/>
</dbReference>
<dbReference type="Proteomes" id="UP000824002">
    <property type="component" value="Unassembled WGS sequence"/>
</dbReference>
<evidence type="ECO:0000256" key="8">
    <source>
        <dbReference type="SAM" id="Phobius"/>
    </source>
</evidence>
<keyword evidence="5 8" id="KW-0812">Transmembrane</keyword>
<dbReference type="PANTHER" id="PTHR21716">
    <property type="entry name" value="TRANSMEMBRANE PROTEIN"/>
    <property type="match status" value="1"/>
</dbReference>
<name>A0A9D1FMM1_9FIRM</name>
<feature type="transmembrane region" description="Helical" evidence="8">
    <location>
        <begin position="299"/>
        <end position="318"/>
    </location>
</feature>
<reference evidence="9" key="2">
    <citation type="journal article" date="2021" name="PeerJ">
        <title>Extensive microbial diversity within the chicken gut microbiome revealed by metagenomics and culture.</title>
        <authorList>
            <person name="Gilroy R."/>
            <person name="Ravi A."/>
            <person name="Getino M."/>
            <person name="Pursley I."/>
            <person name="Horton D.L."/>
            <person name="Alikhan N.F."/>
            <person name="Baker D."/>
            <person name="Gharbi K."/>
            <person name="Hall N."/>
            <person name="Watson M."/>
            <person name="Adriaenssens E.M."/>
            <person name="Foster-Nyarko E."/>
            <person name="Jarju S."/>
            <person name="Secka A."/>
            <person name="Antonio M."/>
            <person name="Oren A."/>
            <person name="Chaudhuri R.R."/>
            <person name="La Ragione R."/>
            <person name="Hildebrand F."/>
            <person name="Pallen M.J."/>
        </authorList>
    </citation>
    <scope>NUCLEOTIDE SEQUENCE</scope>
    <source>
        <strain evidence="9">CHK199-13235</strain>
    </source>
</reference>
<organism evidence="9 10">
    <name type="scientific">Candidatus Merdivicinus excrementipullorum</name>
    <dbReference type="NCBI Taxonomy" id="2840867"/>
    <lineage>
        <taxon>Bacteria</taxon>
        <taxon>Bacillati</taxon>
        <taxon>Bacillota</taxon>
        <taxon>Clostridia</taxon>
        <taxon>Eubacteriales</taxon>
        <taxon>Oscillospiraceae</taxon>
        <taxon>Oscillospiraceae incertae sedis</taxon>
        <taxon>Candidatus Merdivicinus</taxon>
    </lineage>
</organism>
<dbReference type="Pfam" id="PF01594">
    <property type="entry name" value="AI-2E_transport"/>
    <property type="match status" value="1"/>
</dbReference>
<evidence type="ECO:0000256" key="1">
    <source>
        <dbReference type="ARBA" id="ARBA00004651"/>
    </source>
</evidence>
<sequence>MELNRDNIKKIALIAGGTAALYWALNHIPDILGILASVVGLLFPFLLGMCVAFVLNVPMRGLEKLLFRPWKRLGGKVPLERLKRPVCLTLSFILVVGVGGMVLLPQLGHIFLTMRDAAPEFIKEVQAWSDGILAKYPQIGEYINQIEWEKIGQEVIQFLKAGAGNMLNSTVGVIGSVFSGATTTFLGLIFAIYLLAQKEKLAGQTKKLLYAHFKPKGVDEFLRICALANRTFSSFITGQCVEAVILGCMFFIAMSVFRFPYALTISVIVAFTALIPVFGAFIGAILGALLILVNDPIQALWFIVLFLALQQVEGNLIYPRVVGSSVGLPGIWVLVAVTIGGSAFGILGMLFMVPLGSVIYAIVREKTGKKLKENHVPPEKYQAGGQKGSCA</sequence>
<evidence type="ECO:0000256" key="7">
    <source>
        <dbReference type="ARBA" id="ARBA00023136"/>
    </source>
</evidence>
<dbReference type="GO" id="GO:0005886">
    <property type="term" value="C:plasma membrane"/>
    <property type="evidence" value="ECO:0007669"/>
    <property type="project" value="UniProtKB-SubCell"/>
</dbReference>
<protein>
    <submittedName>
        <fullName evidence="9">AI-2E family transporter</fullName>
    </submittedName>
</protein>
<evidence type="ECO:0000256" key="5">
    <source>
        <dbReference type="ARBA" id="ARBA00022692"/>
    </source>
</evidence>
<dbReference type="GO" id="GO:0055085">
    <property type="term" value="P:transmembrane transport"/>
    <property type="evidence" value="ECO:0007669"/>
    <property type="project" value="TreeGrafter"/>
</dbReference>
<keyword evidence="6 8" id="KW-1133">Transmembrane helix</keyword>
<comment type="similarity">
    <text evidence="2">Belongs to the autoinducer-2 exporter (AI-2E) (TC 2.A.86) family.</text>
</comment>
<evidence type="ECO:0000256" key="4">
    <source>
        <dbReference type="ARBA" id="ARBA00022475"/>
    </source>
</evidence>
<keyword evidence="3" id="KW-0813">Transport</keyword>
<dbReference type="InterPro" id="IPR002549">
    <property type="entry name" value="AI-2E-like"/>
</dbReference>
<feature type="transmembrane region" description="Helical" evidence="8">
    <location>
        <begin position="330"/>
        <end position="363"/>
    </location>
</feature>
<gene>
    <name evidence="9" type="ORF">IAB51_06795</name>
</gene>
<reference evidence="9" key="1">
    <citation type="submission" date="2020-10" db="EMBL/GenBank/DDBJ databases">
        <authorList>
            <person name="Gilroy R."/>
        </authorList>
    </citation>
    <scope>NUCLEOTIDE SEQUENCE</scope>
    <source>
        <strain evidence="9">CHK199-13235</strain>
    </source>
</reference>